<feature type="domain" description="TMEM181 GOLD" evidence="7">
    <location>
        <begin position="56"/>
        <end position="168"/>
    </location>
</feature>
<evidence type="ECO:0000259" key="6">
    <source>
        <dbReference type="Pfam" id="PF06664"/>
    </source>
</evidence>
<evidence type="ECO:0000256" key="4">
    <source>
        <dbReference type="ARBA" id="ARBA00023136"/>
    </source>
</evidence>
<dbReference type="Proteomes" id="UP000748531">
    <property type="component" value="Unassembled WGS sequence"/>
</dbReference>
<name>A0A8J4T6R2_9TREM</name>
<evidence type="ECO:0000256" key="1">
    <source>
        <dbReference type="ARBA" id="ARBA00004141"/>
    </source>
</evidence>
<dbReference type="GO" id="GO:0016020">
    <property type="term" value="C:membrane"/>
    <property type="evidence" value="ECO:0007669"/>
    <property type="project" value="UniProtKB-SubCell"/>
</dbReference>
<feature type="transmembrane region" description="Helical" evidence="5">
    <location>
        <begin position="276"/>
        <end position="297"/>
    </location>
</feature>
<feature type="transmembrane region" description="Helical" evidence="5">
    <location>
        <begin position="309"/>
        <end position="330"/>
    </location>
</feature>
<dbReference type="PANTHER" id="PTHR31918:SF1">
    <property type="entry name" value="TRANSMEMBRANE PROTEIN 181"/>
    <property type="match status" value="1"/>
</dbReference>
<dbReference type="InterPro" id="IPR047843">
    <property type="entry name" value="WLS-like_TM"/>
</dbReference>
<evidence type="ECO:0000259" key="7">
    <source>
        <dbReference type="Pfam" id="PF21885"/>
    </source>
</evidence>
<comment type="caution">
    <text evidence="8">The sequence shown here is derived from an EMBL/GenBank/DDBJ whole genome shotgun (WGS) entry which is preliminary data.</text>
</comment>
<feature type="transmembrane region" description="Helical" evidence="5">
    <location>
        <begin position="209"/>
        <end position="228"/>
    </location>
</feature>
<evidence type="ECO:0000256" key="2">
    <source>
        <dbReference type="ARBA" id="ARBA00022692"/>
    </source>
</evidence>
<feature type="transmembrane region" description="Helical" evidence="5">
    <location>
        <begin position="387"/>
        <end position="407"/>
    </location>
</feature>
<protein>
    <recommendedName>
        <fullName evidence="10">Transmembrane protein 181</fullName>
    </recommendedName>
</protein>
<keyword evidence="2 5" id="KW-0812">Transmembrane</keyword>
<comment type="subcellular location">
    <subcellularLocation>
        <location evidence="1">Membrane</location>
        <topology evidence="1">Multi-pass membrane protein</topology>
    </subcellularLocation>
</comment>
<feature type="transmembrane region" description="Helical" evidence="5">
    <location>
        <begin position="350"/>
        <end position="375"/>
    </location>
</feature>
<dbReference type="InterPro" id="IPR040416">
    <property type="entry name" value="TMEM181"/>
</dbReference>
<dbReference type="AlphaFoldDB" id="A0A8J4T6R2"/>
<dbReference type="Pfam" id="PF21885">
    <property type="entry name" value="TMEM181_GOLD"/>
    <property type="match status" value="1"/>
</dbReference>
<dbReference type="Pfam" id="PF06664">
    <property type="entry name" value="WLS-like_TM"/>
    <property type="match status" value="1"/>
</dbReference>
<evidence type="ECO:0000256" key="5">
    <source>
        <dbReference type="SAM" id="Phobius"/>
    </source>
</evidence>
<dbReference type="EMBL" id="LUCH01003474">
    <property type="protein sequence ID" value="KAF5400093.1"/>
    <property type="molecule type" value="Genomic_DNA"/>
</dbReference>
<evidence type="ECO:0000313" key="9">
    <source>
        <dbReference type="Proteomes" id="UP000748531"/>
    </source>
</evidence>
<feature type="transmembrane region" description="Helical" evidence="5">
    <location>
        <begin position="446"/>
        <end position="465"/>
    </location>
</feature>
<feature type="transmembrane region" description="Helical" evidence="5">
    <location>
        <begin position="240"/>
        <end position="256"/>
    </location>
</feature>
<keyword evidence="3 5" id="KW-1133">Transmembrane helix</keyword>
<dbReference type="GO" id="GO:0015643">
    <property type="term" value="F:toxic substance binding"/>
    <property type="evidence" value="ECO:0007669"/>
    <property type="project" value="InterPro"/>
</dbReference>
<keyword evidence="4 5" id="KW-0472">Membrane</keyword>
<evidence type="ECO:0000313" key="8">
    <source>
        <dbReference type="EMBL" id="KAF5400093.1"/>
    </source>
</evidence>
<accession>A0A8J4T6R2</accession>
<organism evidence="8 9">
    <name type="scientific">Paragonimus heterotremus</name>
    <dbReference type="NCBI Taxonomy" id="100268"/>
    <lineage>
        <taxon>Eukaryota</taxon>
        <taxon>Metazoa</taxon>
        <taxon>Spiralia</taxon>
        <taxon>Lophotrochozoa</taxon>
        <taxon>Platyhelminthes</taxon>
        <taxon>Trematoda</taxon>
        <taxon>Digenea</taxon>
        <taxon>Plagiorchiida</taxon>
        <taxon>Troglotremata</taxon>
        <taxon>Troglotrematidae</taxon>
        <taxon>Paragonimus</taxon>
    </lineage>
</organism>
<evidence type="ECO:0000256" key="3">
    <source>
        <dbReference type="ARBA" id="ARBA00022989"/>
    </source>
</evidence>
<feature type="transmembrane region" description="Helical" evidence="5">
    <location>
        <begin position="12"/>
        <end position="37"/>
    </location>
</feature>
<feature type="domain" description="Wntless-like transmembrane" evidence="6">
    <location>
        <begin position="201"/>
        <end position="466"/>
    </location>
</feature>
<reference evidence="8" key="1">
    <citation type="submission" date="2019-05" db="EMBL/GenBank/DDBJ databases">
        <title>Annotation for the trematode Paragonimus heterotremus.</title>
        <authorList>
            <person name="Choi Y.-J."/>
        </authorList>
    </citation>
    <scope>NUCLEOTIDE SEQUENCE</scope>
    <source>
        <strain evidence="8">LC</strain>
    </source>
</reference>
<proteinExistence type="predicted"/>
<dbReference type="InterPro" id="IPR054077">
    <property type="entry name" value="TMEM181_GOLD"/>
</dbReference>
<dbReference type="PANTHER" id="PTHR31918">
    <property type="entry name" value="TRANSMEMBRANE PROTEIN 181"/>
    <property type="match status" value="1"/>
</dbReference>
<sequence length="509" mass="57863">MRLYHMTRCHFGLLFIGFIAVFCISLIVGLIGPSVLLRQTTLASMLPNKPTDFRTGPFVLNPPPFSVFNQELWLSAFVKRATFNEAAGLLIHFNVSLDIGVHPPITGQLVSGTNVDWNSSFVSLFPTKHYPVTLSCLKTICDELVLAHLIPIDFTTYVFTIQFDGLTKSSSSTDQSPSLTDVYPNRLLDIRDIEFIFRYCNPRFTYLELITRFVGLLVIELVMVLFLGSLRRFAVRDWTIEQKVTAVLLPSLLLFNNPFYSLRYFTSGWFPQAMDYFFQITFFCLLLLVWLCLYHGLRVTKRPFCRFYLPKLLILLVPWAVLVSLAAWKARMEYTDVTFHSPFELNQIKYVGAFLIFFGAAYIIVFSIFLFRAFAELYSLSYYALRLKTLTSLSFLVTVVSVLTFVLRFKAELVLKGSAGTASSMFRSPDTSNAVAWSRSSAEITVSYAMLNAYLIALAVVYSPSKDAFVDSHFKDNPSVSMMNDSDDEDGETVIYDSDAETVQLTVRR</sequence>
<dbReference type="OrthoDB" id="28186at2759"/>
<evidence type="ECO:0008006" key="10">
    <source>
        <dbReference type="Google" id="ProtNLM"/>
    </source>
</evidence>
<keyword evidence="9" id="KW-1185">Reference proteome</keyword>
<gene>
    <name evidence="8" type="ORF">PHET_06333</name>
</gene>